<dbReference type="Proteomes" id="UP000240542">
    <property type="component" value="Unassembled WGS sequence"/>
</dbReference>
<evidence type="ECO:0000313" key="3">
    <source>
        <dbReference type="EMBL" id="PSL00937.1"/>
    </source>
</evidence>
<protein>
    <submittedName>
        <fullName evidence="3">HNH endonuclease</fullName>
    </submittedName>
</protein>
<feature type="domain" description="HNH nuclease" evidence="2">
    <location>
        <begin position="337"/>
        <end position="390"/>
    </location>
</feature>
<evidence type="ECO:0000313" key="4">
    <source>
        <dbReference type="Proteomes" id="UP000240542"/>
    </source>
</evidence>
<keyword evidence="3" id="KW-0255">Endonuclease</keyword>
<feature type="compositionally biased region" description="Low complexity" evidence="1">
    <location>
        <begin position="397"/>
        <end position="412"/>
    </location>
</feature>
<sequence length="470" mass="48452">MTPPAPGPAARALELLDAAITQLTTPTATTVPPGAGSAVAEDALSLLGATGRLQTAIAGLLAAAETAGGTRRAGHRGLADFAACKAGLPRDQGRFYAALAHPAPGLEATMAAVADGTLSAGKASRILHWVEKCLPRRCRSTYPEPADFAAAAQEHLLTHALNPVTTCRDLDILGARLNAVLDPERHDDQEHDRHLGRTASMAQSAEGGFSFSMGGDSATGDEWRAALEAFMAPPAEGDERRADQRMFDAALDMARFALSHAGHAPGTAAPQLRLTVPLATLQGEPGSPPAVSDYGTVWPVSAVRALASDCRLRRLVTDPITGAPLDVGRAERICPPHLRAAVLARFQSCQWEHGCDRPAAWCEMDHIKAWWEGGATSLYNLQPLCRRHNVAKERARAAAARRSGGRPATGVVPPGPLVPPPGSAPPPAPPASPPPPGPAPPGSPPPPGSAPGGPGGDPPPDTGPAPPQAA</sequence>
<dbReference type="InterPro" id="IPR003615">
    <property type="entry name" value="HNH_nuc"/>
</dbReference>
<accession>A0A2P8DUQ3</accession>
<gene>
    <name evidence="3" type="ORF">CLV63_101416</name>
</gene>
<dbReference type="GO" id="GO:0008270">
    <property type="term" value="F:zinc ion binding"/>
    <property type="evidence" value="ECO:0007669"/>
    <property type="project" value="InterPro"/>
</dbReference>
<feature type="compositionally biased region" description="Pro residues" evidence="1">
    <location>
        <begin position="456"/>
        <end position="470"/>
    </location>
</feature>
<evidence type="ECO:0000259" key="2">
    <source>
        <dbReference type="SMART" id="SM00507"/>
    </source>
</evidence>
<proteinExistence type="predicted"/>
<comment type="caution">
    <text evidence="3">The sequence shown here is derived from an EMBL/GenBank/DDBJ whole genome shotgun (WGS) entry which is preliminary data.</text>
</comment>
<reference evidence="3 4" key="1">
    <citation type="submission" date="2018-03" db="EMBL/GenBank/DDBJ databases">
        <title>Genomic Encyclopedia of Archaeal and Bacterial Type Strains, Phase II (KMG-II): from individual species to whole genera.</title>
        <authorList>
            <person name="Goeker M."/>
        </authorList>
    </citation>
    <scope>NUCLEOTIDE SEQUENCE [LARGE SCALE GENOMIC DNA]</scope>
    <source>
        <strain evidence="3 4">DSM 45312</strain>
    </source>
</reference>
<dbReference type="AlphaFoldDB" id="A0A2P8DUQ3"/>
<organism evidence="3 4">
    <name type="scientific">Murinocardiopsis flavida</name>
    <dbReference type="NCBI Taxonomy" id="645275"/>
    <lineage>
        <taxon>Bacteria</taxon>
        <taxon>Bacillati</taxon>
        <taxon>Actinomycetota</taxon>
        <taxon>Actinomycetes</taxon>
        <taxon>Streptosporangiales</taxon>
        <taxon>Nocardiopsidaceae</taxon>
        <taxon>Murinocardiopsis</taxon>
    </lineage>
</organism>
<dbReference type="GO" id="GO:0004519">
    <property type="term" value="F:endonuclease activity"/>
    <property type="evidence" value="ECO:0007669"/>
    <property type="project" value="UniProtKB-KW"/>
</dbReference>
<feature type="compositionally biased region" description="Pro residues" evidence="1">
    <location>
        <begin position="413"/>
        <end position="449"/>
    </location>
</feature>
<dbReference type="CDD" id="cd00085">
    <property type="entry name" value="HNHc"/>
    <property type="match status" value="1"/>
</dbReference>
<dbReference type="InterPro" id="IPR002711">
    <property type="entry name" value="HNH"/>
</dbReference>
<keyword evidence="3" id="KW-0540">Nuclease</keyword>
<keyword evidence="3" id="KW-0378">Hydrolase</keyword>
<dbReference type="GO" id="GO:0003676">
    <property type="term" value="F:nucleic acid binding"/>
    <property type="evidence" value="ECO:0007669"/>
    <property type="project" value="InterPro"/>
</dbReference>
<dbReference type="Gene3D" id="1.10.30.50">
    <property type="match status" value="1"/>
</dbReference>
<evidence type="ECO:0000256" key="1">
    <source>
        <dbReference type="SAM" id="MobiDB-lite"/>
    </source>
</evidence>
<name>A0A2P8DUQ3_9ACTN</name>
<dbReference type="Pfam" id="PF01844">
    <property type="entry name" value="HNH"/>
    <property type="match status" value="1"/>
</dbReference>
<dbReference type="EMBL" id="PYGA01000001">
    <property type="protein sequence ID" value="PSL00937.1"/>
    <property type="molecule type" value="Genomic_DNA"/>
</dbReference>
<dbReference type="SMART" id="SM00507">
    <property type="entry name" value="HNHc"/>
    <property type="match status" value="1"/>
</dbReference>
<feature type="region of interest" description="Disordered" evidence="1">
    <location>
        <begin position="396"/>
        <end position="470"/>
    </location>
</feature>
<keyword evidence="4" id="KW-1185">Reference proteome</keyword>